<dbReference type="SUPFAM" id="SSF81301">
    <property type="entry name" value="Nucleotidyltransferase"/>
    <property type="match status" value="1"/>
</dbReference>
<sequence>MKDNLTGVYLHGSLAMGCFNPGRSDIDLLVVARKKLSVENRKQIVRKILALNDELPGAGGIELSVVLESELTDFVYPTPVELHYSEFHREKYQTDENYSCSDYVDYDLAAQYAVAYDRGTALYGQPLRALFQPVGRQYYAASILYDIENAYEHIVENPVYMTLNLCRVLYFLQEGVISSKKEGGDWGIKTLTGAYHPLIQQCLDVYAGLTDSIEAGRSELTEFAAYMSIEIQKAV</sequence>
<dbReference type="Proteomes" id="UP001519887">
    <property type="component" value="Unassembled WGS sequence"/>
</dbReference>
<evidence type="ECO:0000259" key="5">
    <source>
        <dbReference type="Pfam" id="PF13427"/>
    </source>
</evidence>
<dbReference type="PROSITE" id="PS51257">
    <property type="entry name" value="PROKAR_LIPOPROTEIN"/>
    <property type="match status" value="1"/>
</dbReference>
<feature type="domain" description="Polymerase nucleotidyl transferase" evidence="4">
    <location>
        <begin position="6"/>
        <end position="47"/>
    </location>
</feature>
<keyword evidence="2" id="KW-0046">Antibiotic resistance</keyword>
<evidence type="ECO:0000313" key="6">
    <source>
        <dbReference type="EMBL" id="MBW7458165.1"/>
    </source>
</evidence>
<feature type="domain" description="Adenylyltransferase AadA C-terminal" evidence="5">
    <location>
        <begin position="130"/>
        <end position="228"/>
    </location>
</feature>
<evidence type="ECO:0000313" key="7">
    <source>
        <dbReference type="Proteomes" id="UP001519887"/>
    </source>
</evidence>
<dbReference type="InterPro" id="IPR024172">
    <property type="entry name" value="AadA/Aad9"/>
</dbReference>
<organism evidence="6 7">
    <name type="scientific">Paenibacillus sepulcri</name>
    <dbReference type="NCBI Taxonomy" id="359917"/>
    <lineage>
        <taxon>Bacteria</taxon>
        <taxon>Bacillati</taxon>
        <taxon>Bacillota</taxon>
        <taxon>Bacilli</taxon>
        <taxon>Bacillales</taxon>
        <taxon>Paenibacillaceae</taxon>
        <taxon>Paenibacillus</taxon>
    </lineage>
</organism>
<dbReference type="PIRSF" id="PIRSF000819">
    <property type="entry name" value="Streptomycin_3-adenylyltransf"/>
    <property type="match status" value="1"/>
</dbReference>
<evidence type="ECO:0000259" key="4">
    <source>
        <dbReference type="Pfam" id="PF01909"/>
    </source>
</evidence>
<dbReference type="Pfam" id="PF01909">
    <property type="entry name" value="NTP_transf_2"/>
    <property type="match status" value="1"/>
</dbReference>
<protein>
    <submittedName>
        <fullName evidence="6">DUF4111 domain-containing protein</fullName>
    </submittedName>
</protein>
<evidence type="ECO:0000256" key="3">
    <source>
        <dbReference type="ARBA" id="ARBA00047831"/>
    </source>
</evidence>
<comment type="catalytic activity">
    <reaction evidence="3">
        <text>spectinomycin + ATP = 9-O-adenylylspectinomycin + diphosphate</text>
        <dbReference type="Rhea" id="RHEA:63228"/>
        <dbReference type="ChEBI" id="CHEBI:30616"/>
        <dbReference type="ChEBI" id="CHEBI:33019"/>
        <dbReference type="ChEBI" id="CHEBI:146260"/>
        <dbReference type="ChEBI" id="CHEBI:146261"/>
    </reaction>
</comment>
<keyword evidence="7" id="KW-1185">Reference proteome</keyword>
<proteinExistence type="predicted"/>
<name>A0ABS7CBT4_9BACL</name>
<dbReference type="CDD" id="cd05403">
    <property type="entry name" value="NT_KNTase_like"/>
    <property type="match status" value="1"/>
</dbReference>
<dbReference type="Pfam" id="PF13427">
    <property type="entry name" value="AadA_C"/>
    <property type="match status" value="1"/>
</dbReference>
<dbReference type="InterPro" id="IPR025184">
    <property type="entry name" value="AadA_C"/>
</dbReference>
<gene>
    <name evidence="6" type="ORF">K0U00_29400</name>
</gene>
<comment type="caution">
    <text evidence="6">The sequence shown here is derived from an EMBL/GenBank/DDBJ whole genome shotgun (WGS) entry which is preliminary data.</text>
</comment>
<keyword evidence="1" id="KW-0808">Transferase</keyword>
<evidence type="ECO:0000256" key="1">
    <source>
        <dbReference type="ARBA" id="ARBA00022679"/>
    </source>
</evidence>
<dbReference type="Gene3D" id="3.30.460.10">
    <property type="entry name" value="Beta Polymerase, domain 2"/>
    <property type="match status" value="1"/>
</dbReference>
<dbReference type="EMBL" id="JAHZIK010001095">
    <property type="protein sequence ID" value="MBW7458165.1"/>
    <property type="molecule type" value="Genomic_DNA"/>
</dbReference>
<dbReference type="InterPro" id="IPR043519">
    <property type="entry name" value="NT_sf"/>
</dbReference>
<accession>A0ABS7CBT4</accession>
<evidence type="ECO:0000256" key="2">
    <source>
        <dbReference type="ARBA" id="ARBA00023251"/>
    </source>
</evidence>
<dbReference type="InterPro" id="IPR002934">
    <property type="entry name" value="Polymerase_NTP_transf_dom"/>
</dbReference>
<reference evidence="6 7" key="1">
    <citation type="submission" date="2021-07" db="EMBL/GenBank/DDBJ databases">
        <title>Paenibacillus radiodurans sp. nov., isolated from the southeastern edge of Tengger Desert.</title>
        <authorList>
            <person name="Zhang G."/>
        </authorList>
    </citation>
    <scope>NUCLEOTIDE SEQUENCE [LARGE SCALE GENOMIC DNA]</scope>
    <source>
        <strain evidence="6 7">CCM 7311</strain>
    </source>
</reference>